<comment type="caution">
    <text evidence="2">The sequence shown here is derived from an EMBL/GenBank/DDBJ whole genome shotgun (WGS) entry which is preliminary data.</text>
</comment>
<evidence type="ECO:0000313" key="2">
    <source>
        <dbReference type="EMBL" id="PWN64166.1"/>
    </source>
</evidence>
<dbReference type="EMBL" id="PPEG02000002">
    <property type="protein sequence ID" value="PWN64166.1"/>
    <property type="molecule type" value="Genomic_DNA"/>
</dbReference>
<organism evidence="2 3">
    <name type="scientific">Chryseobacterium viscerum</name>
    <dbReference type="NCBI Taxonomy" id="1037377"/>
    <lineage>
        <taxon>Bacteria</taxon>
        <taxon>Pseudomonadati</taxon>
        <taxon>Bacteroidota</taxon>
        <taxon>Flavobacteriia</taxon>
        <taxon>Flavobacteriales</taxon>
        <taxon>Weeksellaceae</taxon>
        <taxon>Chryseobacterium group</taxon>
        <taxon>Chryseobacterium</taxon>
    </lineage>
</organism>
<dbReference type="AlphaFoldDB" id="A0A316WUN6"/>
<sequence>MKIELKNIHFSEQLSEETKAFSANVYIEGVKAGTASNRGRGGPTVCKAADEKGDKLIIAAEKYCHSLPSEKSGLGSEPHELKMDLGRYVDKLLVKYLQDKEIQKFQKKLEKAIERGIVVGIAGKSFEVWEFTQPIGILLQHPKGPDMIKKSLKEDIISELTGGKIIMNTNIPQKLLEEAGLKKNQYAGPVSGETAIQQKETENKQLRKGRKL</sequence>
<feature type="region of interest" description="Disordered" evidence="1">
    <location>
        <begin position="190"/>
        <end position="212"/>
    </location>
</feature>
<accession>A0A316WUN6</accession>
<name>A0A316WUN6_9FLAO</name>
<protein>
    <submittedName>
        <fullName evidence="2">Uncharacterized protein</fullName>
    </submittedName>
</protein>
<evidence type="ECO:0000313" key="3">
    <source>
        <dbReference type="Proteomes" id="UP000236413"/>
    </source>
</evidence>
<dbReference type="Proteomes" id="UP000236413">
    <property type="component" value="Unassembled WGS sequence"/>
</dbReference>
<evidence type="ECO:0000256" key="1">
    <source>
        <dbReference type="SAM" id="MobiDB-lite"/>
    </source>
</evidence>
<proteinExistence type="predicted"/>
<reference evidence="2 3" key="1">
    <citation type="submission" date="2018-04" db="EMBL/GenBank/DDBJ databases">
        <title>Chryseobacterium oncorhynchi 701B-08T from rainbow trout, and Chryseobacterium viscerum 687B-08T from diseased fish.</title>
        <authorList>
            <person name="Jeong J.-J."/>
            <person name="Lee Y.J."/>
            <person name="Pathiraja D."/>
            <person name="Park B."/>
            <person name="Choi I.-G."/>
            <person name="Kim K.D."/>
        </authorList>
    </citation>
    <scope>NUCLEOTIDE SEQUENCE [LARGE SCALE GENOMIC DNA]</scope>
    <source>
        <strain evidence="2 3">687B-08</strain>
    </source>
</reference>
<dbReference type="RefSeq" id="WP_103231304.1">
    <property type="nucleotide sequence ID" value="NZ_PPEG02000002.1"/>
</dbReference>
<gene>
    <name evidence="2" type="ORF">C1634_006115</name>
</gene>